<feature type="domain" description="PH" evidence="1">
    <location>
        <begin position="209"/>
        <end position="234"/>
    </location>
</feature>
<keyword evidence="3" id="KW-1185">Reference proteome</keyword>
<feature type="domain" description="SEC7" evidence="2">
    <location>
        <begin position="10"/>
        <end position="187"/>
    </location>
</feature>
<evidence type="ECO:0000259" key="2">
    <source>
        <dbReference type="PROSITE" id="PS50190"/>
    </source>
</evidence>
<sequence length="234" mass="27297">MVKIIHVWSSFYKTSQRNKQIAMGRKKFNMDPKKGIQFLLENDLLQHTPEDIAQFLYKGEGLNKTVIGDYLGERDDFNIKVLQAFVELHEFADLNLVQALRQFLWSFRLPGEAQKIDRMMEAFASRYCQCNPGVFQSTDTCYVLSFAIIMLNTSLHNPNVRDKPPVERFISMNRGINEGGDLPEELLRIHLFSLPSYAVCFSLAGGRVKTWKRRWFILTDNCLYYFEYTTMQPP</sequence>
<dbReference type="Proteomes" id="UP000695023">
    <property type="component" value="Unplaced"/>
</dbReference>
<dbReference type="PROSITE" id="PS50003">
    <property type="entry name" value="PH_DOMAIN"/>
    <property type="match status" value="1"/>
</dbReference>
<dbReference type="Gene3D" id="2.30.29.30">
    <property type="entry name" value="Pleckstrin-homology domain (PH domain)/Phosphotyrosine-binding domain (PTB)"/>
    <property type="match status" value="1"/>
</dbReference>
<dbReference type="SUPFAM" id="SSF48425">
    <property type="entry name" value="Sec7 domain"/>
    <property type="match status" value="1"/>
</dbReference>
<dbReference type="FunFam" id="1.10.220.20:FF:000003">
    <property type="entry name" value="Cytohesin 1"/>
    <property type="match status" value="1"/>
</dbReference>
<reference evidence="4" key="1">
    <citation type="submission" date="2025-08" db="UniProtKB">
        <authorList>
            <consortium name="RefSeq"/>
        </authorList>
    </citation>
    <scope>IDENTIFICATION</scope>
</reference>
<proteinExistence type="predicted"/>
<dbReference type="GeneID" id="102202616"/>
<dbReference type="Pfam" id="PF01369">
    <property type="entry name" value="Sec7"/>
    <property type="match status" value="1"/>
</dbReference>
<dbReference type="SMART" id="SM00222">
    <property type="entry name" value="Sec7"/>
    <property type="match status" value="1"/>
</dbReference>
<dbReference type="InterPro" id="IPR001849">
    <property type="entry name" value="PH_domain"/>
</dbReference>
<dbReference type="GO" id="GO:0032012">
    <property type="term" value="P:regulation of ARF protein signal transduction"/>
    <property type="evidence" value="ECO:0007669"/>
    <property type="project" value="InterPro"/>
</dbReference>
<evidence type="ECO:0000259" key="1">
    <source>
        <dbReference type="PROSITE" id="PS50003"/>
    </source>
</evidence>
<dbReference type="AlphaFoldDB" id="A0A9Y6M7A5"/>
<dbReference type="Gene3D" id="1.10.220.20">
    <property type="match status" value="1"/>
</dbReference>
<dbReference type="PANTHER" id="PTHR10663">
    <property type="entry name" value="GUANYL-NUCLEOTIDE EXCHANGE FACTOR"/>
    <property type="match status" value="1"/>
</dbReference>
<dbReference type="RefSeq" id="XP_013768435.1">
    <property type="nucleotide sequence ID" value="XM_013912981.1"/>
</dbReference>
<protein>
    <submittedName>
        <fullName evidence="4">Cytohesin-3</fullName>
    </submittedName>
</protein>
<accession>A0A9Y6M7A5</accession>
<organism evidence="3 4">
    <name type="scientific">Pundamilia nyererei</name>
    <dbReference type="NCBI Taxonomy" id="303518"/>
    <lineage>
        <taxon>Eukaryota</taxon>
        <taxon>Metazoa</taxon>
        <taxon>Chordata</taxon>
        <taxon>Craniata</taxon>
        <taxon>Vertebrata</taxon>
        <taxon>Euteleostomi</taxon>
        <taxon>Actinopterygii</taxon>
        <taxon>Neopterygii</taxon>
        <taxon>Teleostei</taxon>
        <taxon>Neoteleostei</taxon>
        <taxon>Acanthomorphata</taxon>
        <taxon>Ovalentaria</taxon>
        <taxon>Cichlomorphae</taxon>
        <taxon>Cichliformes</taxon>
        <taxon>Cichlidae</taxon>
        <taxon>African cichlids</taxon>
        <taxon>Pseudocrenilabrinae</taxon>
        <taxon>Haplochromini</taxon>
        <taxon>Pundamilia</taxon>
    </lineage>
</organism>
<dbReference type="InterPro" id="IPR023394">
    <property type="entry name" value="Sec7_C_sf"/>
</dbReference>
<dbReference type="InterPro" id="IPR011993">
    <property type="entry name" value="PH-like_dom_sf"/>
</dbReference>
<dbReference type="InterPro" id="IPR000904">
    <property type="entry name" value="Sec7_dom"/>
</dbReference>
<dbReference type="GO" id="GO:0005085">
    <property type="term" value="F:guanyl-nucleotide exchange factor activity"/>
    <property type="evidence" value="ECO:0007669"/>
    <property type="project" value="InterPro"/>
</dbReference>
<dbReference type="CDD" id="cd00171">
    <property type="entry name" value="Sec7"/>
    <property type="match status" value="1"/>
</dbReference>
<dbReference type="SUPFAM" id="SSF50729">
    <property type="entry name" value="PH domain-like"/>
    <property type="match status" value="1"/>
</dbReference>
<dbReference type="PROSITE" id="PS50190">
    <property type="entry name" value="SEC7"/>
    <property type="match status" value="1"/>
</dbReference>
<name>A0A9Y6M7A5_9CICH</name>
<dbReference type="Gene3D" id="1.10.1000.11">
    <property type="entry name" value="Arf Nucleotide-binding Site Opener,domain 2"/>
    <property type="match status" value="1"/>
</dbReference>
<dbReference type="PANTHER" id="PTHR10663:SF320">
    <property type="entry name" value="CYTOHESIN-3"/>
    <property type="match status" value="1"/>
</dbReference>
<dbReference type="InterPro" id="IPR035999">
    <property type="entry name" value="Sec7_dom_sf"/>
</dbReference>
<evidence type="ECO:0000313" key="4">
    <source>
        <dbReference type="RefSeq" id="XP_013768435.1"/>
    </source>
</evidence>
<dbReference type="FunFam" id="1.10.1000.11:FF:000002">
    <property type="entry name" value="Cytohesin 1"/>
    <property type="match status" value="1"/>
</dbReference>
<evidence type="ECO:0000313" key="3">
    <source>
        <dbReference type="Proteomes" id="UP000695023"/>
    </source>
</evidence>
<gene>
    <name evidence="4" type="primary">LOC102202616</name>
</gene>